<keyword evidence="1" id="KW-0472">Membrane</keyword>
<evidence type="ECO:0000313" key="3">
    <source>
        <dbReference type="Proteomes" id="UP000509750"/>
    </source>
</evidence>
<evidence type="ECO:0000313" key="2">
    <source>
        <dbReference type="EMBL" id="QLG27406.1"/>
    </source>
</evidence>
<accession>A0A7D5GBC7</accession>
<gene>
    <name evidence="2" type="ORF">HUG10_07525</name>
</gene>
<evidence type="ECO:0000256" key="1">
    <source>
        <dbReference type="SAM" id="Phobius"/>
    </source>
</evidence>
<keyword evidence="1" id="KW-0812">Transmembrane</keyword>
<reference evidence="2 3" key="1">
    <citation type="submission" date="2020-07" db="EMBL/GenBank/DDBJ databases">
        <title>Gai3-2, isolated from salt lake.</title>
        <authorList>
            <person name="Cui H."/>
            <person name="Shi X."/>
        </authorList>
    </citation>
    <scope>NUCLEOTIDE SEQUENCE [LARGE SCALE GENOMIC DNA]</scope>
    <source>
        <strain evidence="2 3">Gai3-2</strain>
    </source>
</reference>
<dbReference type="RefSeq" id="WP_179168981.1">
    <property type="nucleotide sequence ID" value="NZ_CP058529.1"/>
</dbReference>
<name>A0A7D5GBC7_9EURY</name>
<feature type="transmembrane region" description="Helical" evidence="1">
    <location>
        <begin position="36"/>
        <end position="57"/>
    </location>
</feature>
<keyword evidence="3" id="KW-1185">Reference proteome</keyword>
<protein>
    <submittedName>
        <fullName evidence="2">Uncharacterized protein</fullName>
    </submittedName>
</protein>
<dbReference type="EMBL" id="CP058529">
    <property type="protein sequence ID" value="QLG27406.1"/>
    <property type="molecule type" value="Genomic_DNA"/>
</dbReference>
<organism evidence="2 3">
    <name type="scientific">Halorarum halophilum</name>
    <dbReference type="NCBI Taxonomy" id="2743090"/>
    <lineage>
        <taxon>Archaea</taxon>
        <taxon>Methanobacteriati</taxon>
        <taxon>Methanobacteriota</taxon>
        <taxon>Stenosarchaea group</taxon>
        <taxon>Halobacteria</taxon>
        <taxon>Halobacteriales</taxon>
        <taxon>Haloferacaceae</taxon>
        <taxon>Halorarum</taxon>
    </lineage>
</organism>
<proteinExistence type="predicted"/>
<dbReference type="GeneID" id="56028672"/>
<dbReference type="KEGG" id="halg:HUG10_07525"/>
<feature type="transmembrane region" description="Helical" evidence="1">
    <location>
        <begin position="7"/>
        <end position="30"/>
    </location>
</feature>
<keyword evidence="1" id="KW-1133">Transmembrane helix</keyword>
<dbReference type="Proteomes" id="UP000509750">
    <property type="component" value="Chromosome"/>
</dbReference>
<sequence length="61" mass="6246">MLLDTGSIMLLLFGTLSVLLLGVLGVGMVFQFTSNLVLGALALSVLLAVDGLVLILLSTNA</sequence>
<dbReference type="AlphaFoldDB" id="A0A7D5GBC7"/>